<comment type="caution">
    <text evidence="2">The sequence shown here is derived from an EMBL/GenBank/DDBJ whole genome shotgun (WGS) entry which is preliminary data.</text>
</comment>
<reference evidence="2" key="2">
    <citation type="submission" date="2021-04" db="EMBL/GenBank/DDBJ databases">
        <title>Genome-wide patterns of bracovirus chromosomal integration into multiple host tissues during parasitism.</title>
        <authorList>
            <person name="Chebbi M.A.C."/>
        </authorList>
    </citation>
    <scope>NUCLEOTIDE SEQUENCE</scope>
    <source>
        <tissue evidence="2">Whole body</tissue>
    </source>
</reference>
<gene>
    <name evidence="2" type="ORF">G9C98_004372</name>
</gene>
<sequence>MSPALSMHPGMAPHLQQLQAHLLRNAAVAALMPHSLQPPAPPPPHPHSHPHSHGLTPHNQLFVPPHSSATTTVGPHHVRRLLQGVLETREFKDALEISYR</sequence>
<dbReference type="Proteomes" id="UP000729913">
    <property type="component" value="Unassembled WGS sequence"/>
</dbReference>
<organism evidence="2 3">
    <name type="scientific">Cotesia typhae</name>
    <dbReference type="NCBI Taxonomy" id="2053667"/>
    <lineage>
        <taxon>Eukaryota</taxon>
        <taxon>Metazoa</taxon>
        <taxon>Ecdysozoa</taxon>
        <taxon>Arthropoda</taxon>
        <taxon>Hexapoda</taxon>
        <taxon>Insecta</taxon>
        <taxon>Pterygota</taxon>
        <taxon>Neoptera</taxon>
        <taxon>Endopterygota</taxon>
        <taxon>Hymenoptera</taxon>
        <taxon>Apocrita</taxon>
        <taxon>Ichneumonoidea</taxon>
        <taxon>Braconidae</taxon>
        <taxon>Microgastrinae</taxon>
        <taxon>Cotesia</taxon>
    </lineage>
</organism>
<reference evidence="2" key="1">
    <citation type="submission" date="2020-03" db="EMBL/GenBank/DDBJ databases">
        <authorList>
            <person name="Chebbi M.A."/>
            <person name="Drezen J.M."/>
        </authorList>
    </citation>
    <scope>NUCLEOTIDE SEQUENCE</scope>
    <source>
        <tissue evidence="2">Whole body</tissue>
    </source>
</reference>
<evidence type="ECO:0000256" key="1">
    <source>
        <dbReference type="SAM" id="MobiDB-lite"/>
    </source>
</evidence>
<feature type="compositionally biased region" description="Pro residues" evidence="1">
    <location>
        <begin position="36"/>
        <end position="45"/>
    </location>
</feature>
<feature type="region of interest" description="Disordered" evidence="1">
    <location>
        <begin position="30"/>
        <end position="75"/>
    </location>
</feature>
<protein>
    <submittedName>
        <fullName evidence="2">Uncharacterized protein</fullName>
    </submittedName>
</protein>
<accession>A0A8J5UUD6</accession>
<name>A0A8J5UUD6_9HYME</name>
<evidence type="ECO:0000313" key="2">
    <source>
        <dbReference type="EMBL" id="KAG8037050.1"/>
    </source>
</evidence>
<dbReference type="AlphaFoldDB" id="A0A8J5UUD6"/>
<proteinExistence type="predicted"/>
<keyword evidence="3" id="KW-1185">Reference proteome</keyword>
<evidence type="ECO:0000313" key="3">
    <source>
        <dbReference type="Proteomes" id="UP000729913"/>
    </source>
</evidence>
<dbReference type="EMBL" id="JAAOIC020000048">
    <property type="protein sequence ID" value="KAG8037050.1"/>
    <property type="molecule type" value="Genomic_DNA"/>
</dbReference>